<dbReference type="InterPro" id="IPR000835">
    <property type="entry name" value="HTH_MarR-typ"/>
</dbReference>
<dbReference type="Gene3D" id="1.10.10.10">
    <property type="entry name" value="Winged helix-like DNA-binding domain superfamily/Winged helix DNA-binding domain"/>
    <property type="match status" value="1"/>
</dbReference>
<dbReference type="SMART" id="SM00347">
    <property type="entry name" value="HTH_MARR"/>
    <property type="match status" value="1"/>
</dbReference>
<proteinExistence type="predicted"/>
<keyword evidence="1" id="KW-0805">Transcription regulation</keyword>
<keyword evidence="2" id="KW-0238">DNA-binding</keyword>
<evidence type="ECO:0000256" key="2">
    <source>
        <dbReference type="ARBA" id="ARBA00023125"/>
    </source>
</evidence>
<dbReference type="Pfam" id="PF01047">
    <property type="entry name" value="MarR"/>
    <property type="match status" value="1"/>
</dbReference>
<reference evidence="5" key="1">
    <citation type="submission" date="2019-11" db="EMBL/GenBank/DDBJ databases">
        <authorList>
            <person name="Feng L."/>
        </authorList>
    </citation>
    <scope>NUCLEOTIDE SEQUENCE</scope>
    <source>
        <strain evidence="5">BgluceraseaLFYP119</strain>
    </source>
</reference>
<dbReference type="SUPFAM" id="SSF46785">
    <property type="entry name" value="Winged helix' DNA-binding domain"/>
    <property type="match status" value="1"/>
</dbReference>
<gene>
    <name evidence="5" type="primary">slyA</name>
    <name evidence="5" type="ORF">BGLFYP119_02178</name>
</gene>
<dbReference type="PANTHER" id="PTHR42756">
    <property type="entry name" value="TRANSCRIPTIONAL REGULATOR, MARR"/>
    <property type="match status" value="1"/>
</dbReference>
<dbReference type="GO" id="GO:0003677">
    <property type="term" value="F:DNA binding"/>
    <property type="evidence" value="ECO:0007669"/>
    <property type="project" value="UniProtKB-KW"/>
</dbReference>
<dbReference type="InterPro" id="IPR036388">
    <property type="entry name" value="WH-like_DNA-bd_sf"/>
</dbReference>
<dbReference type="AlphaFoldDB" id="A0A6N2UNN3"/>
<dbReference type="GO" id="GO:0003700">
    <property type="term" value="F:DNA-binding transcription factor activity"/>
    <property type="evidence" value="ECO:0007669"/>
    <property type="project" value="InterPro"/>
</dbReference>
<dbReference type="InterPro" id="IPR036390">
    <property type="entry name" value="WH_DNA-bd_sf"/>
</dbReference>
<dbReference type="EMBL" id="CACRST010000019">
    <property type="protein sequence ID" value="VYT18917.1"/>
    <property type="molecule type" value="Genomic_DNA"/>
</dbReference>
<name>A0A6N2UNN3_9FIRM</name>
<accession>A0A6N2UNN3</accession>
<evidence type="ECO:0000259" key="4">
    <source>
        <dbReference type="PROSITE" id="PS50995"/>
    </source>
</evidence>
<feature type="domain" description="HTH marR-type" evidence="4">
    <location>
        <begin position="10"/>
        <end position="151"/>
    </location>
</feature>
<sequence length="164" mass="19686">MQENEEKLKNMHMGRLVFMLSHQLKREQKPDDGMEDCELTPMQRHVLKHILLETLHRDIYQKNIEEEFQIRKSTASGILKLMEKNGFIYRETVKKDARLKRLLPTKKAEAMLPKILEHISETEHRMTEGISEEDMLLCKKVLYQMFYNLAEKNRENKEVDRKDE</sequence>
<evidence type="ECO:0000256" key="1">
    <source>
        <dbReference type="ARBA" id="ARBA00023015"/>
    </source>
</evidence>
<evidence type="ECO:0000313" key="5">
    <source>
        <dbReference type="EMBL" id="VYT18917.1"/>
    </source>
</evidence>
<dbReference type="PROSITE" id="PS50995">
    <property type="entry name" value="HTH_MARR_2"/>
    <property type="match status" value="1"/>
</dbReference>
<protein>
    <submittedName>
        <fullName evidence="5">Transcriptional regulator SlyA</fullName>
    </submittedName>
</protein>
<organism evidence="5">
    <name type="scientific">Blautia glucerasea</name>
    <dbReference type="NCBI Taxonomy" id="536633"/>
    <lineage>
        <taxon>Bacteria</taxon>
        <taxon>Bacillati</taxon>
        <taxon>Bacillota</taxon>
        <taxon>Clostridia</taxon>
        <taxon>Lachnospirales</taxon>
        <taxon>Lachnospiraceae</taxon>
        <taxon>Blautia</taxon>
    </lineage>
</organism>
<dbReference type="PANTHER" id="PTHR42756:SF1">
    <property type="entry name" value="TRANSCRIPTIONAL REPRESSOR OF EMRAB OPERON"/>
    <property type="match status" value="1"/>
</dbReference>
<evidence type="ECO:0000256" key="3">
    <source>
        <dbReference type="ARBA" id="ARBA00023163"/>
    </source>
</evidence>
<keyword evidence="3" id="KW-0804">Transcription</keyword>